<evidence type="ECO:0000256" key="2">
    <source>
        <dbReference type="ARBA" id="ARBA00022723"/>
    </source>
</evidence>
<dbReference type="InterPro" id="IPR022830">
    <property type="entry name" value="Indigdn_synthA-like"/>
</dbReference>
<name>A0A642V7G3_9ASCO</name>
<evidence type="ECO:0000259" key="9">
    <source>
        <dbReference type="Pfam" id="PF00294"/>
    </source>
</evidence>
<evidence type="ECO:0000256" key="7">
    <source>
        <dbReference type="ARBA" id="ARBA00023295"/>
    </source>
</evidence>
<feature type="domain" description="Carbohydrate kinase PfkB" evidence="9">
    <location>
        <begin position="379"/>
        <end position="574"/>
    </location>
</feature>
<keyword evidence="7" id="KW-0326">Glycosidase</keyword>
<feature type="compositionally biased region" description="Basic and acidic residues" evidence="8">
    <location>
        <begin position="351"/>
        <end position="368"/>
    </location>
</feature>
<accession>A0A642V7G3</accession>
<dbReference type="Gene3D" id="3.40.1190.20">
    <property type="match status" value="1"/>
</dbReference>
<organism evidence="10 11">
    <name type="scientific">Trichomonascus ciferrii</name>
    <dbReference type="NCBI Taxonomy" id="44093"/>
    <lineage>
        <taxon>Eukaryota</taxon>
        <taxon>Fungi</taxon>
        <taxon>Dikarya</taxon>
        <taxon>Ascomycota</taxon>
        <taxon>Saccharomycotina</taxon>
        <taxon>Dipodascomycetes</taxon>
        <taxon>Dipodascales</taxon>
        <taxon>Trichomonascaceae</taxon>
        <taxon>Trichomonascus</taxon>
        <taxon>Trichomonascus ciferrii complex</taxon>
    </lineage>
</organism>
<dbReference type="Proteomes" id="UP000761534">
    <property type="component" value="Unassembled WGS sequence"/>
</dbReference>
<keyword evidence="4" id="KW-0378">Hydrolase</keyword>
<dbReference type="PANTHER" id="PTHR42909:SF1">
    <property type="entry name" value="CARBOHYDRATE KINASE PFKB DOMAIN-CONTAINING PROTEIN"/>
    <property type="match status" value="1"/>
</dbReference>
<dbReference type="PROSITE" id="PS00583">
    <property type="entry name" value="PFKB_KINASES_1"/>
    <property type="match status" value="1"/>
</dbReference>
<evidence type="ECO:0000256" key="1">
    <source>
        <dbReference type="ARBA" id="ARBA00022679"/>
    </source>
</evidence>
<proteinExistence type="inferred from homology"/>
<dbReference type="Pfam" id="PF04227">
    <property type="entry name" value="Indigoidine_A"/>
    <property type="match status" value="1"/>
</dbReference>
<keyword evidence="3" id="KW-0418">Kinase</keyword>
<keyword evidence="2" id="KW-0479">Metal-binding</keyword>
<dbReference type="InterPro" id="IPR007342">
    <property type="entry name" value="PsuG"/>
</dbReference>
<dbReference type="SUPFAM" id="SSF53613">
    <property type="entry name" value="Ribokinase-like"/>
    <property type="match status" value="1"/>
</dbReference>
<dbReference type="SUPFAM" id="SSF110581">
    <property type="entry name" value="Indigoidine synthase A-like"/>
    <property type="match status" value="1"/>
</dbReference>
<sequence>MLRLGRGIGRRVVGRRLFGNLRVTEEIQDAVSTGKPVVALESTIVTHGLPYPDNVNMARDVEKLLRNNGVVPATTGFVNGNAMVGLEEEHLEFLGSATGHYKVSRRDIPYVMSKKLSGGTTIAGTMILAHKAGIQVFATGGLGGVHRGAETTMDVSADLDELGRTPVGVVCSGPKSILDIEKTMEYLETKGVHVSTYGPDGTNIPGFFTSDSGVPSPYNFQTSEEAAELLYSNAQFGLNTGTVFCVPTPKELEIPRQKIEKIIDQAVADAVTQGIKGKAVTPFLLKRIWESTEGSSLDTNIGFVKNNAQVAARIAKHLASLNGKNNVDPVLVGQKPRQEDFVSRPSTTTQTKDKLNTNKETVEDKNLSNKEKADVDAIVVGTLAVDLTCNLQGQGEKQLLFTSTPGHIETSIGGVGHNVALASQYHGAKTRLVTELGQDEGASVAKQLMKLTDTRGISINPEKRTSRYIAMHESTGELFAACADMEDGGKMDLEHIRRQIEEAKPNVVFFDGNIETPQKEAVIQSARKVKALVGYEPASVVKAKRLAQVSQLGVYPNQSVDIITPNRYELEALFDGLRDSGYFDVDLWFPIIDELNLGQNFRTMIERFSQSDAALKSLVNQGTVQQAIHILPYIPTIVVKDGKNGVVCFQLVDSNTVDSPTSHSARLWKGRGKLDILIQHFPAKQVDSSKIVSVTGAGDTFCGVLMAELAKDRSWLKTVGTQKDEVINKAQASASRSIQSKEAVAHPVG</sequence>
<evidence type="ECO:0000256" key="6">
    <source>
        <dbReference type="ARBA" id="ARBA00023239"/>
    </source>
</evidence>
<evidence type="ECO:0000256" key="3">
    <source>
        <dbReference type="ARBA" id="ARBA00022777"/>
    </source>
</evidence>
<dbReference type="GO" id="GO:0004730">
    <property type="term" value="F:pseudouridylate synthase activity"/>
    <property type="evidence" value="ECO:0007669"/>
    <property type="project" value="InterPro"/>
</dbReference>
<dbReference type="GO" id="GO:0005737">
    <property type="term" value="C:cytoplasm"/>
    <property type="evidence" value="ECO:0007669"/>
    <property type="project" value="TreeGrafter"/>
</dbReference>
<dbReference type="InterPro" id="IPR029056">
    <property type="entry name" value="Ribokinase-like"/>
</dbReference>
<evidence type="ECO:0000256" key="8">
    <source>
        <dbReference type="SAM" id="MobiDB-lite"/>
    </source>
</evidence>
<dbReference type="AlphaFoldDB" id="A0A642V7G3"/>
<dbReference type="Gene3D" id="3.40.1790.10">
    <property type="entry name" value="Indigoidine synthase domain"/>
    <property type="match status" value="1"/>
</dbReference>
<feature type="domain" description="Carbohydrate kinase PfkB" evidence="9">
    <location>
        <begin position="623"/>
        <end position="743"/>
    </location>
</feature>
<dbReference type="EMBL" id="SWFS01000156">
    <property type="protein sequence ID" value="KAA8915583.1"/>
    <property type="molecule type" value="Genomic_DNA"/>
</dbReference>
<dbReference type="InterPro" id="IPR002173">
    <property type="entry name" value="Carboh/pur_kinase_PfkB_CS"/>
</dbReference>
<evidence type="ECO:0000256" key="5">
    <source>
        <dbReference type="ARBA" id="ARBA00023211"/>
    </source>
</evidence>
<dbReference type="CDD" id="cd01941">
    <property type="entry name" value="YeiC_kinase_like"/>
    <property type="match status" value="1"/>
</dbReference>
<dbReference type="PANTHER" id="PTHR42909">
    <property type="entry name" value="ZGC:136858"/>
    <property type="match status" value="1"/>
</dbReference>
<dbReference type="GO" id="GO:0046872">
    <property type="term" value="F:metal ion binding"/>
    <property type="evidence" value="ECO:0007669"/>
    <property type="project" value="UniProtKB-KW"/>
</dbReference>
<dbReference type="Pfam" id="PF00294">
    <property type="entry name" value="PfkB"/>
    <property type="match status" value="2"/>
</dbReference>
<evidence type="ECO:0000256" key="4">
    <source>
        <dbReference type="ARBA" id="ARBA00022801"/>
    </source>
</evidence>
<dbReference type="HAMAP" id="MF_01876">
    <property type="entry name" value="PsiMP_glycosidase"/>
    <property type="match status" value="1"/>
</dbReference>
<comment type="caution">
    <text evidence="10">The sequence shown here is derived from an EMBL/GenBank/DDBJ whole genome shotgun (WGS) entry which is preliminary data.</text>
</comment>
<keyword evidence="1" id="KW-0808">Transferase</keyword>
<evidence type="ECO:0000313" key="10">
    <source>
        <dbReference type="EMBL" id="KAA8915583.1"/>
    </source>
</evidence>
<gene>
    <name evidence="10" type="ORF">TRICI_002271</name>
</gene>
<dbReference type="GO" id="GO:0016798">
    <property type="term" value="F:hydrolase activity, acting on glycosyl bonds"/>
    <property type="evidence" value="ECO:0007669"/>
    <property type="project" value="UniProtKB-KW"/>
</dbReference>
<protein>
    <recommendedName>
        <fullName evidence="9">Carbohydrate kinase PfkB domain-containing protein</fullName>
    </recommendedName>
</protein>
<dbReference type="OrthoDB" id="198885at2759"/>
<dbReference type="GO" id="GO:0016301">
    <property type="term" value="F:kinase activity"/>
    <property type="evidence" value="ECO:0007669"/>
    <property type="project" value="UniProtKB-KW"/>
</dbReference>
<dbReference type="VEuPathDB" id="FungiDB:TRICI_002271"/>
<keyword evidence="6" id="KW-0456">Lyase</keyword>
<evidence type="ECO:0000313" key="11">
    <source>
        <dbReference type="Proteomes" id="UP000761534"/>
    </source>
</evidence>
<keyword evidence="5" id="KW-0464">Manganese</keyword>
<reference evidence="10" key="1">
    <citation type="journal article" date="2019" name="G3 (Bethesda)">
        <title>Genome Assemblies of Two Rare Opportunistic Yeast Pathogens: Diutina rugosa (syn. Candida rugosa) and Trichomonascus ciferrii (syn. Candida ciferrii).</title>
        <authorList>
            <person name="Mixao V."/>
            <person name="Saus E."/>
            <person name="Hansen A.P."/>
            <person name="Lass-Florl C."/>
            <person name="Gabaldon T."/>
        </authorList>
    </citation>
    <scope>NUCLEOTIDE SEQUENCE</scope>
    <source>
        <strain evidence="10">CBS 4856</strain>
    </source>
</reference>
<feature type="region of interest" description="Disordered" evidence="8">
    <location>
        <begin position="338"/>
        <end position="368"/>
    </location>
</feature>
<dbReference type="InterPro" id="IPR011611">
    <property type="entry name" value="PfkB_dom"/>
</dbReference>
<keyword evidence="11" id="KW-1185">Reference proteome</keyword>